<organism evidence="2 3">
    <name type="scientific">Vitrella brassicaformis (strain CCMP3155)</name>
    <dbReference type="NCBI Taxonomy" id="1169540"/>
    <lineage>
        <taxon>Eukaryota</taxon>
        <taxon>Sar</taxon>
        <taxon>Alveolata</taxon>
        <taxon>Colpodellida</taxon>
        <taxon>Vitrellaceae</taxon>
        <taxon>Vitrella</taxon>
    </lineage>
</organism>
<proteinExistence type="predicted"/>
<feature type="compositionally biased region" description="Gly residues" evidence="1">
    <location>
        <begin position="599"/>
        <end position="608"/>
    </location>
</feature>
<dbReference type="Proteomes" id="UP000041254">
    <property type="component" value="Unassembled WGS sequence"/>
</dbReference>
<feature type="compositionally biased region" description="Low complexity" evidence="1">
    <location>
        <begin position="178"/>
        <end position="192"/>
    </location>
</feature>
<feature type="region of interest" description="Disordered" evidence="1">
    <location>
        <begin position="553"/>
        <end position="666"/>
    </location>
</feature>
<dbReference type="InParanoid" id="A0A0G4EQD5"/>
<dbReference type="PhylomeDB" id="A0A0G4EQD5"/>
<reference evidence="2 3" key="1">
    <citation type="submission" date="2014-11" db="EMBL/GenBank/DDBJ databases">
        <authorList>
            <person name="Zhu J."/>
            <person name="Qi W."/>
            <person name="Song R."/>
        </authorList>
    </citation>
    <scope>NUCLEOTIDE SEQUENCE [LARGE SCALE GENOMIC DNA]</scope>
</reference>
<feature type="compositionally biased region" description="Basic and acidic residues" evidence="1">
    <location>
        <begin position="563"/>
        <end position="572"/>
    </location>
</feature>
<feature type="compositionally biased region" description="Low complexity" evidence="1">
    <location>
        <begin position="582"/>
        <end position="598"/>
    </location>
</feature>
<name>A0A0G4EQD5_VITBC</name>
<sequence>MRACQKPKRYRHRTSTAQIATAHFYSRSSAIRHQIGRRLLTWCVLRLCVSDGIMMNEQPPAAAAGGGVLHGSDAQTDQSSLLRNICDQFTSLQGQLCKRPHEALEFLLRKTKESPMSASRVEIAKGALSDLSTSIEAYKSAVSRVKGLALLEGNLKLFALRPPANNNTKSHEKKAQVGAESSDTTSPSSSAAAGGGGGAVNPDPHLFVQRLCGLPPELHHTLAGWMGAEGKEAATFAQTSNTLIRTSHADSSAIETAVTSVIDDLIERKGLTGVIDYQPLRQSTSRRRVFRLIRLRHVLELGGDWAGSVPLLRLAKNCRRIQQLPLQLDEGDVGCAGSQADIDSRAASMRQYGLFGHLLGWGLRRVEGVEWLGGTRVRVYTQEPADHRNTFWSVPEDYRDTFDPNDPACDFLGLAHRSFRELVAKCFLVRLQGLRCVAGAEHYPSSAASLRIDVLIGQPTPVWSGRTLDCTDLRRFTRRRVVVCGDKPDDAFAAYIWMHQNEGGGKTYIELFSNEEPQGGGRGVAGRPQAALLARTLMGGDAWLIPQLNEAIATGGGGGGGEDGGRSADEQHPPTQPSPDMGTTAAAAAGAAGAATAAGVGGGDGVSGGSDQDDVQMADGELDSVAGGAVGGGRGRKRGPFDEAATPQDISQPHNSKRFAGQRLDK</sequence>
<dbReference type="VEuPathDB" id="CryptoDB:Vbra_20728"/>
<dbReference type="EMBL" id="CDMY01000286">
    <property type="protein sequence ID" value="CEL99676.1"/>
    <property type="molecule type" value="Genomic_DNA"/>
</dbReference>
<evidence type="ECO:0000313" key="2">
    <source>
        <dbReference type="EMBL" id="CEL99676.1"/>
    </source>
</evidence>
<feature type="compositionally biased region" description="Acidic residues" evidence="1">
    <location>
        <begin position="611"/>
        <end position="622"/>
    </location>
</feature>
<dbReference type="AlphaFoldDB" id="A0A0G4EQD5"/>
<evidence type="ECO:0000313" key="3">
    <source>
        <dbReference type="Proteomes" id="UP000041254"/>
    </source>
</evidence>
<gene>
    <name evidence="2" type="ORF">Vbra_20728</name>
</gene>
<evidence type="ECO:0000256" key="1">
    <source>
        <dbReference type="SAM" id="MobiDB-lite"/>
    </source>
</evidence>
<protein>
    <submittedName>
        <fullName evidence="2">Uncharacterized protein</fullName>
    </submittedName>
</protein>
<feature type="region of interest" description="Disordered" evidence="1">
    <location>
        <begin position="161"/>
        <end position="198"/>
    </location>
</feature>
<accession>A0A0G4EQD5</accession>
<keyword evidence="3" id="KW-1185">Reference proteome</keyword>